<dbReference type="Gene3D" id="1.10.540.10">
    <property type="entry name" value="Acyl-CoA dehydrogenase/oxidase, N-terminal domain"/>
    <property type="match status" value="1"/>
</dbReference>
<dbReference type="InterPro" id="IPR052166">
    <property type="entry name" value="Diverse_Acyl-CoA_DH"/>
</dbReference>
<dbReference type="Proteomes" id="UP001465331">
    <property type="component" value="Unassembled WGS sequence"/>
</dbReference>
<evidence type="ECO:0000256" key="3">
    <source>
        <dbReference type="ARBA" id="ARBA00022630"/>
    </source>
</evidence>
<dbReference type="InterPro" id="IPR013786">
    <property type="entry name" value="AcylCoA_DH/ox_N"/>
</dbReference>
<feature type="domain" description="Acetyl-CoA dehydrogenase-like C-terminal" evidence="10">
    <location>
        <begin position="460"/>
        <end position="575"/>
    </location>
</feature>
<organism evidence="11 12">
    <name type="scientific">Sinimarinibacterium thermocellulolyticum</name>
    <dbReference type="NCBI Taxonomy" id="3170016"/>
    <lineage>
        <taxon>Bacteria</taxon>
        <taxon>Pseudomonadati</taxon>
        <taxon>Pseudomonadota</taxon>
        <taxon>Gammaproteobacteria</taxon>
        <taxon>Nevskiales</taxon>
        <taxon>Nevskiaceae</taxon>
        <taxon>Sinimarinibacterium</taxon>
    </lineage>
</organism>
<keyword evidence="4 6" id="KW-0274">FAD</keyword>
<evidence type="ECO:0000259" key="9">
    <source>
        <dbReference type="Pfam" id="PF02771"/>
    </source>
</evidence>
<dbReference type="InterPro" id="IPR009100">
    <property type="entry name" value="AcylCoA_DH/oxidase_NM_dom_sf"/>
</dbReference>
<dbReference type="Pfam" id="PF12806">
    <property type="entry name" value="Acyl-CoA_dh_C"/>
    <property type="match status" value="1"/>
</dbReference>
<evidence type="ECO:0000259" key="7">
    <source>
        <dbReference type="Pfam" id="PF00441"/>
    </source>
</evidence>
<keyword evidence="5 6" id="KW-0560">Oxidoreductase</keyword>
<feature type="domain" description="Acyl-CoA dehydrogenase/oxidase C-terminal" evidence="7">
    <location>
        <begin position="281"/>
        <end position="446"/>
    </location>
</feature>
<feature type="domain" description="Acyl-CoA oxidase/dehydrogenase middle" evidence="8">
    <location>
        <begin position="162"/>
        <end position="271"/>
    </location>
</feature>
<evidence type="ECO:0000259" key="10">
    <source>
        <dbReference type="Pfam" id="PF12806"/>
    </source>
</evidence>
<feature type="domain" description="Acyl-CoA dehydrogenase/oxidase N-terminal" evidence="9">
    <location>
        <begin position="43"/>
        <end position="157"/>
    </location>
</feature>
<comment type="similarity">
    <text evidence="2 6">Belongs to the acyl-CoA dehydrogenase family.</text>
</comment>
<dbReference type="PANTHER" id="PTHR42803">
    <property type="entry name" value="ACYL-COA DEHYDROGENASE"/>
    <property type="match status" value="1"/>
</dbReference>
<evidence type="ECO:0000256" key="6">
    <source>
        <dbReference type="RuleBase" id="RU362125"/>
    </source>
</evidence>
<dbReference type="PANTHER" id="PTHR42803:SF1">
    <property type="entry name" value="BROAD-SPECIFICITY LINEAR ACYL-COA DEHYDROGENASE FADE5"/>
    <property type="match status" value="1"/>
</dbReference>
<dbReference type="InterPro" id="IPR006091">
    <property type="entry name" value="Acyl-CoA_Oxase/DH_mid-dom"/>
</dbReference>
<dbReference type="Pfam" id="PF02771">
    <property type="entry name" value="Acyl-CoA_dh_N"/>
    <property type="match status" value="1"/>
</dbReference>
<evidence type="ECO:0000256" key="4">
    <source>
        <dbReference type="ARBA" id="ARBA00022827"/>
    </source>
</evidence>
<evidence type="ECO:0000256" key="1">
    <source>
        <dbReference type="ARBA" id="ARBA00001974"/>
    </source>
</evidence>
<proteinExistence type="inferred from homology"/>
<protein>
    <submittedName>
        <fullName evidence="11">Acyl-CoA dehydrogenase family protein</fullName>
    </submittedName>
</protein>
<dbReference type="InterPro" id="IPR036250">
    <property type="entry name" value="AcylCo_DH-like_C"/>
</dbReference>
<evidence type="ECO:0000256" key="2">
    <source>
        <dbReference type="ARBA" id="ARBA00009347"/>
    </source>
</evidence>
<dbReference type="PROSITE" id="PS00072">
    <property type="entry name" value="ACYL_COA_DH_1"/>
    <property type="match status" value="1"/>
</dbReference>
<dbReference type="InterPro" id="IPR006089">
    <property type="entry name" value="Acyl-CoA_DH_CS"/>
</dbReference>
<dbReference type="SUPFAM" id="SSF47203">
    <property type="entry name" value="Acyl-CoA dehydrogenase C-terminal domain-like"/>
    <property type="match status" value="1"/>
</dbReference>
<dbReference type="InterPro" id="IPR037069">
    <property type="entry name" value="AcylCoA_DH/ox_N_sf"/>
</dbReference>
<name>A0ABV2ABK9_9GAMM</name>
<dbReference type="Pfam" id="PF02770">
    <property type="entry name" value="Acyl-CoA_dh_M"/>
    <property type="match status" value="1"/>
</dbReference>
<sequence>MASYQAPLREIDFVLNDVLKVGRLAELAEFSDATPDTLSGLIAEAAKLIEEKLAPLNAVSDAKGCKLENGEVTVPDGFTEFWAMYRDAGWIGISQKKEYGGANLPYTLAKVLEELLCSANVAFALYPGLTQGCFEALEASASDEIKRIYLPRLATGEWSGTMCITEPQAGSDVGAAKTRATPNGDGSYRIDGGKIFITSGEHRMADNIVHFVLARLPDSPPGVKGLSTFVVPKYLVNPDGSLGARNGVRVQSIEHKMGINGSVTCVLNFDNAQGWIVGAPNQGIQNMFVMMNLARIMVGFQGLGQCELATQNAIRYARERKQGKAFNGKSEIIEHPDVRRMLLQMKATTEGARVLAYETAMYVDLARHHPDASVREAAQDWVDLNTPLVKAFCTDAAVELGSLVIQVYGGHGYIKEHGVEQILRDAKILCLYEGTNGIQAMDLVRRKLMLHNGRLPGRFFAAVKADLDGAPDALGAPLSAALDALERTTRWVQETYKSNPEDAAFGCCDYQRAFALTYLGWNWLRMARAAEKTGDAAFAKTKRVTAEYFATRLLSQVPALLGNVRESAASIMALDASSL</sequence>
<accession>A0ABV2ABK9</accession>
<keyword evidence="12" id="KW-1185">Reference proteome</keyword>
<evidence type="ECO:0000256" key="5">
    <source>
        <dbReference type="ARBA" id="ARBA00023002"/>
    </source>
</evidence>
<dbReference type="Pfam" id="PF00441">
    <property type="entry name" value="Acyl-CoA_dh_1"/>
    <property type="match status" value="1"/>
</dbReference>
<comment type="caution">
    <text evidence="11">The sequence shown here is derived from an EMBL/GenBank/DDBJ whole genome shotgun (WGS) entry which is preliminary data.</text>
</comment>
<dbReference type="InterPro" id="IPR025878">
    <property type="entry name" value="Acyl-CoA_dh-like_C_dom"/>
</dbReference>
<dbReference type="InterPro" id="IPR009075">
    <property type="entry name" value="AcylCo_DH/oxidase_C"/>
</dbReference>
<dbReference type="InterPro" id="IPR046373">
    <property type="entry name" value="Acyl-CoA_Oxase/DH_mid-dom_sf"/>
</dbReference>
<dbReference type="Gene3D" id="1.20.140.10">
    <property type="entry name" value="Butyryl-CoA Dehydrogenase, subunit A, domain 3"/>
    <property type="match status" value="1"/>
</dbReference>
<keyword evidence="3 6" id="KW-0285">Flavoprotein</keyword>
<dbReference type="RefSeq" id="WP_352889781.1">
    <property type="nucleotide sequence ID" value="NZ_JBEPIJ010000012.1"/>
</dbReference>
<dbReference type="Gene3D" id="2.40.110.10">
    <property type="entry name" value="Butyryl-CoA Dehydrogenase, subunit A, domain 2"/>
    <property type="match status" value="1"/>
</dbReference>
<dbReference type="SUPFAM" id="SSF56645">
    <property type="entry name" value="Acyl-CoA dehydrogenase NM domain-like"/>
    <property type="match status" value="1"/>
</dbReference>
<reference evidence="11 12" key="1">
    <citation type="submission" date="2024-06" db="EMBL/GenBank/DDBJ databases">
        <authorList>
            <person name="Li Z."/>
            <person name="Jiang Y."/>
        </authorList>
    </citation>
    <scope>NUCLEOTIDE SEQUENCE [LARGE SCALE GENOMIC DNA]</scope>
    <source>
        <strain evidence="11 12">HSW-8</strain>
    </source>
</reference>
<gene>
    <name evidence="11" type="ORF">ABSH63_11085</name>
</gene>
<evidence type="ECO:0000313" key="11">
    <source>
        <dbReference type="EMBL" id="MES0874544.1"/>
    </source>
</evidence>
<comment type="cofactor">
    <cofactor evidence="1 6">
        <name>FAD</name>
        <dbReference type="ChEBI" id="CHEBI:57692"/>
    </cofactor>
</comment>
<evidence type="ECO:0000259" key="8">
    <source>
        <dbReference type="Pfam" id="PF02770"/>
    </source>
</evidence>
<evidence type="ECO:0000313" key="12">
    <source>
        <dbReference type="Proteomes" id="UP001465331"/>
    </source>
</evidence>
<dbReference type="EMBL" id="JBEPIJ010000012">
    <property type="protein sequence ID" value="MES0874544.1"/>
    <property type="molecule type" value="Genomic_DNA"/>
</dbReference>